<sequence>MAPGVTPPRGMRDFLPAEKARREHALGVIRRVYSNFGFDEIETPVVEDYARLHSGLGGDNEKLAFNVQKRGLTPDDLGKAVNTGDLSSLTDLGLRFDLTVPLARFYATHRGDLPPVFRSIQIAPVWRAERPQKGRYRQFVQCDIDIIGEAGPLAEIELLTATAGALRELGLTGCRVRINDRRLLTGMLDVFGFEPDEHSQVLITIDKLDKVGVGGVLEELRTRGATSAAVDALELFLTRVVPENPGPFGEAQIRAQLPDGIDDAVIAELASIGVAAEQADAAATGREAGDAPFVVFDPFLVRGMGYYTGPIFEIEHPELGYSLGGGGRYDGMIGRFLGSDVPATGFSIGFERIVDLISLPEASAADSLVLVYDKSVPPVRLVSLKAELVAEGRRVRLEPRVKNLKALLARVETDGFRSFAFVTEQTASASDLEIKPLG</sequence>
<feature type="binding site" evidence="9">
    <location>
        <position position="127"/>
    </location>
    <ligand>
        <name>L-histidine</name>
        <dbReference type="ChEBI" id="CHEBI:57595"/>
    </ligand>
</feature>
<evidence type="ECO:0000256" key="7">
    <source>
        <dbReference type="ARBA" id="ARBA00047639"/>
    </source>
</evidence>
<dbReference type="Proteomes" id="UP000244962">
    <property type="component" value="Unassembled WGS sequence"/>
</dbReference>
<evidence type="ECO:0000256" key="3">
    <source>
        <dbReference type="ARBA" id="ARBA00012815"/>
    </source>
</evidence>
<feature type="binding site" evidence="9">
    <location>
        <position position="302"/>
    </location>
    <ligand>
        <name>L-histidine</name>
        <dbReference type="ChEBI" id="CHEBI:57595"/>
    </ligand>
</feature>
<evidence type="ECO:0000256" key="1">
    <source>
        <dbReference type="ARBA" id="ARBA00008226"/>
    </source>
</evidence>
<dbReference type="SUPFAM" id="SSF55681">
    <property type="entry name" value="Class II aaRS and biotin synthetases"/>
    <property type="match status" value="1"/>
</dbReference>
<accession>A0A2U1TI44</accession>
<proteinExistence type="inferred from homology"/>
<dbReference type="InterPro" id="IPR041715">
    <property type="entry name" value="HisRS-like_core"/>
</dbReference>
<dbReference type="PANTHER" id="PTHR11476">
    <property type="entry name" value="HISTIDYL-TRNA SYNTHETASE"/>
    <property type="match status" value="1"/>
</dbReference>
<feature type="domain" description="Aminoacyl-transfer RNA synthetases class-II family profile" evidence="10">
    <location>
        <begin position="29"/>
        <end position="377"/>
    </location>
</feature>
<dbReference type="InterPro" id="IPR045864">
    <property type="entry name" value="aa-tRNA-synth_II/BPL/LPL"/>
</dbReference>
<feature type="binding site" evidence="9">
    <location>
        <position position="145"/>
    </location>
    <ligand>
        <name>L-histidine</name>
        <dbReference type="ChEBI" id="CHEBI:57595"/>
    </ligand>
</feature>
<dbReference type="Pfam" id="PF13393">
    <property type="entry name" value="tRNA-synt_His"/>
    <property type="match status" value="1"/>
</dbReference>
<evidence type="ECO:0000259" key="10">
    <source>
        <dbReference type="PROSITE" id="PS50862"/>
    </source>
</evidence>
<gene>
    <name evidence="11" type="ORF">DF223_04160</name>
</gene>
<protein>
    <recommendedName>
        <fullName evidence="3 8">Histidine--tRNA ligase</fullName>
        <ecNumber evidence="3 8">6.1.1.21</ecNumber>
    </recommendedName>
</protein>
<dbReference type="PIRSF" id="PIRSF001549">
    <property type="entry name" value="His-tRNA_synth"/>
    <property type="match status" value="1"/>
</dbReference>
<keyword evidence="11" id="KW-0436">Ligase</keyword>
<evidence type="ECO:0000313" key="12">
    <source>
        <dbReference type="Proteomes" id="UP000244962"/>
    </source>
</evidence>
<evidence type="ECO:0000256" key="4">
    <source>
        <dbReference type="ARBA" id="ARBA00022741"/>
    </source>
</evidence>
<dbReference type="GO" id="GO:0006427">
    <property type="term" value="P:histidyl-tRNA aminoacylation"/>
    <property type="evidence" value="ECO:0007669"/>
    <property type="project" value="UniProtKB-UniRule"/>
</dbReference>
<keyword evidence="4" id="KW-0547">Nucleotide-binding</keyword>
<feature type="binding site" evidence="9">
    <location>
        <begin position="306"/>
        <end position="307"/>
    </location>
    <ligand>
        <name>L-histidine</name>
        <dbReference type="ChEBI" id="CHEBI:57595"/>
    </ligand>
</feature>
<feature type="binding site" evidence="9">
    <location>
        <position position="141"/>
    </location>
    <ligand>
        <name>L-histidine</name>
        <dbReference type="ChEBI" id="CHEBI:57595"/>
    </ligand>
</feature>
<dbReference type="RefSeq" id="WP_108962243.1">
    <property type="nucleotide sequence ID" value="NZ_QEFB01000001.1"/>
</dbReference>
<dbReference type="GO" id="GO:0005524">
    <property type="term" value="F:ATP binding"/>
    <property type="evidence" value="ECO:0007669"/>
    <property type="project" value="UniProtKB-KW"/>
</dbReference>
<dbReference type="InterPro" id="IPR015807">
    <property type="entry name" value="His-tRNA-ligase"/>
</dbReference>
<comment type="catalytic activity">
    <reaction evidence="7">
        <text>tRNA(His) + L-histidine + ATP = L-histidyl-tRNA(His) + AMP + diphosphate + H(+)</text>
        <dbReference type="Rhea" id="RHEA:17313"/>
        <dbReference type="Rhea" id="RHEA-COMP:9665"/>
        <dbReference type="Rhea" id="RHEA-COMP:9689"/>
        <dbReference type="ChEBI" id="CHEBI:15378"/>
        <dbReference type="ChEBI" id="CHEBI:30616"/>
        <dbReference type="ChEBI" id="CHEBI:33019"/>
        <dbReference type="ChEBI" id="CHEBI:57595"/>
        <dbReference type="ChEBI" id="CHEBI:78442"/>
        <dbReference type="ChEBI" id="CHEBI:78527"/>
        <dbReference type="ChEBI" id="CHEBI:456215"/>
        <dbReference type="EC" id="6.1.1.21"/>
    </reaction>
</comment>
<feature type="binding site" evidence="9">
    <location>
        <begin position="97"/>
        <end position="99"/>
    </location>
    <ligand>
        <name>L-histidine</name>
        <dbReference type="ChEBI" id="CHEBI:57595"/>
    </ligand>
</feature>
<dbReference type="EC" id="6.1.1.21" evidence="3 8"/>
<dbReference type="NCBIfam" id="TIGR00442">
    <property type="entry name" value="hisS"/>
    <property type="match status" value="1"/>
</dbReference>
<comment type="similarity">
    <text evidence="1">Belongs to the class-II aminoacyl-tRNA synthetase family.</text>
</comment>
<comment type="subunit">
    <text evidence="2">Homodimer.</text>
</comment>
<dbReference type="AlphaFoldDB" id="A0A2U1TI44"/>
<keyword evidence="5" id="KW-0067">ATP-binding</keyword>
<dbReference type="EMBL" id="QEFB01000001">
    <property type="protein sequence ID" value="PWC08526.1"/>
    <property type="molecule type" value="Genomic_DNA"/>
</dbReference>
<dbReference type="Gene3D" id="3.30.930.10">
    <property type="entry name" value="Bira Bifunctional Protein, Domain 2"/>
    <property type="match status" value="1"/>
</dbReference>
<name>A0A2U1TI44_9MICO</name>
<evidence type="ECO:0000256" key="5">
    <source>
        <dbReference type="ARBA" id="ARBA00022840"/>
    </source>
</evidence>
<keyword evidence="6" id="KW-0648">Protein biosynthesis</keyword>
<evidence type="ECO:0000256" key="2">
    <source>
        <dbReference type="ARBA" id="ARBA00011738"/>
    </source>
</evidence>
<dbReference type="PROSITE" id="PS50862">
    <property type="entry name" value="AA_TRNA_LIGASE_II"/>
    <property type="match status" value="1"/>
</dbReference>
<dbReference type="PANTHER" id="PTHR11476:SF7">
    <property type="entry name" value="HISTIDINE--TRNA LIGASE"/>
    <property type="match status" value="1"/>
</dbReference>
<dbReference type="InterPro" id="IPR004516">
    <property type="entry name" value="HisRS/HisZ"/>
</dbReference>
<evidence type="ECO:0000256" key="6">
    <source>
        <dbReference type="ARBA" id="ARBA00022917"/>
    </source>
</evidence>
<dbReference type="CDD" id="cd00773">
    <property type="entry name" value="HisRS-like_core"/>
    <property type="match status" value="1"/>
</dbReference>
<evidence type="ECO:0000313" key="11">
    <source>
        <dbReference type="EMBL" id="PWC08526.1"/>
    </source>
</evidence>
<dbReference type="GO" id="GO:0005737">
    <property type="term" value="C:cytoplasm"/>
    <property type="evidence" value="ECO:0007669"/>
    <property type="project" value="UniProtKB-UniRule"/>
</dbReference>
<evidence type="ECO:0000256" key="8">
    <source>
        <dbReference type="NCBIfam" id="TIGR00442"/>
    </source>
</evidence>
<dbReference type="InterPro" id="IPR006195">
    <property type="entry name" value="aa-tRNA-synth_II"/>
</dbReference>
<keyword evidence="12" id="KW-1185">Reference proteome</keyword>
<reference evidence="12" key="1">
    <citation type="submission" date="2018-04" db="EMBL/GenBank/DDBJ databases">
        <authorList>
            <person name="Liu S."/>
            <person name="Wang Z."/>
            <person name="Li J."/>
        </authorList>
    </citation>
    <scope>NUCLEOTIDE SEQUENCE [LARGE SCALE GENOMIC DNA]</scope>
    <source>
        <strain evidence="12">622</strain>
    </source>
</reference>
<comment type="caution">
    <text evidence="11">The sequence shown here is derived from an EMBL/GenBank/DDBJ whole genome shotgun (WGS) entry which is preliminary data.</text>
</comment>
<dbReference type="GO" id="GO:0004821">
    <property type="term" value="F:histidine-tRNA ligase activity"/>
    <property type="evidence" value="ECO:0007669"/>
    <property type="project" value="UniProtKB-UniRule"/>
</dbReference>
<evidence type="ECO:0000256" key="9">
    <source>
        <dbReference type="PIRSR" id="PIRSR001549-1"/>
    </source>
</evidence>
<organism evidence="11 12">
    <name type="scientific">Mycetocola zhujimingii</name>
    <dbReference type="NCBI Taxonomy" id="2079792"/>
    <lineage>
        <taxon>Bacteria</taxon>
        <taxon>Bacillati</taxon>
        <taxon>Actinomycetota</taxon>
        <taxon>Actinomycetes</taxon>
        <taxon>Micrococcales</taxon>
        <taxon>Microbacteriaceae</taxon>
        <taxon>Mycetocola</taxon>
    </lineage>
</organism>